<reference evidence="1" key="1">
    <citation type="journal article" date="2022" name="bioRxiv">
        <title>Sequencing and chromosome-scale assembly of the giantPleurodeles waltlgenome.</title>
        <authorList>
            <person name="Brown T."/>
            <person name="Elewa A."/>
            <person name="Iarovenko S."/>
            <person name="Subramanian E."/>
            <person name="Araus A.J."/>
            <person name="Petzold A."/>
            <person name="Susuki M."/>
            <person name="Suzuki K.-i.T."/>
            <person name="Hayashi T."/>
            <person name="Toyoda A."/>
            <person name="Oliveira C."/>
            <person name="Osipova E."/>
            <person name="Leigh N.D."/>
            <person name="Simon A."/>
            <person name="Yun M.H."/>
        </authorList>
    </citation>
    <scope>NUCLEOTIDE SEQUENCE</scope>
    <source>
        <strain evidence="1">20211129_DDA</strain>
        <tissue evidence="1">Liver</tissue>
    </source>
</reference>
<dbReference type="EMBL" id="JANPWB010000009">
    <property type="protein sequence ID" value="KAJ1153591.1"/>
    <property type="molecule type" value="Genomic_DNA"/>
</dbReference>
<dbReference type="Proteomes" id="UP001066276">
    <property type="component" value="Chromosome 5"/>
</dbReference>
<gene>
    <name evidence="1" type="ORF">NDU88_006350</name>
</gene>
<accession>A0AAV7RL68</accession>
<evidence type="ECO:0000313" key="1">
    <source>
        <dbReference type="EMBL" id="KAJ1153591.1"/>
    </source>
</evidence>
<evidence type="ECO:0000313" key="2">
    <source>
        <dbReference type="Proteomes" id="UP001066276"/>
    </source>
</evidence>
<keyword evidence="2" id="KW-1185">Reference proteome</keyword>
<proteinExistence type="predicted"/>
<protein>
    <submittedName>
        <fullName evidence="1">Uncharacterized protein</fullName>
    </submittedName>
</protein>
<sequence>MRRQIATLSKQLRALNSGRAEYALLQTKQKSYAGGDRAGRLLEHRLQVQAAGQLVVELQLPYGTTNCREELIVA</sequence>
<dbReference type="AlphaFoldDB" id="A0AAV7RL68"/>
<comment type="caution">
    <text evidence="1">The sequence shown here is derived from an EMBL/GenBank/DDBJ whole genome shotgun (WGS) entry which is preliminary data.</text>
</comment>
<name>A0AAV7RL68_PLEWA</name>
<organism evidence="1 2">
    <name type="scientific">Pleurodeles waltl</name>
    <name type="common">Iberian ribbed newt</name>
    <dbReference type="NCBI Taxonomy" id="8319"/>
    <lineage>
        <taxon>Eukaryota</taxon>
        <taxon>Metazoa</taxon>
        <taxon>Chordata</taxon>
        <taxon>Craniata</taxon>
        <taxon>Vertebrata</taxon>
        <taxon>Euteleostomi</taxon>
        <taxon>Amphibia</taxon>
        <taxon>Batrachia</taxon>
        <taxon>Caudata</taxon>
        <taxon>Salamandroidea</taxon>
        <taxon>Salamandridae</taxon>
        <taxon>Pleurodelinae</taxon>
        <taxon>Pleurodeles</taxon>
    </lineage>
</organism>